<name>A0A812U2Q7_9DINO</name>
<organism evidence="1 2">
    <name type="scientific">Symbiodinium natans</name>
    <dbReference type="NCBI Taxonomy" id="878477"/>
    <lineage>
        <taxon>Eukaryota</taxon>
        <taxon>Sar</taxon>
        <taxon>Alveolata</taxon>
        <taxon>Dinophyceae</taxon>
        <taxon>Suessiales</taxon>
        <taxon>Symbiodiniaceae</taxon>
        <taxon>Symbiodinium</taxon>
    </lineage>
</organism>
<dbReference type="Proteomes" id="UP000604046">
    <property type="component" value="Unassembled WGS sequence"/>
</dbReference>
<sequence>MEGIQVHADPAGLKGMCCYSLWPIAKDQVFFEEEPLSMSRVMMAEEPLGSLADRPLQARCVCWATFAMAWAQLRLSQDCGVKKVRTTSRSPEMARSETAF</sequence>
<proteinExistence type="predicted"/>
<comment type="caution">
    <text evidence="1">The sequence shown here is derived from an EMBL/GenBank/DDBJ whole genome shotgun (WGS) entry which is preliminary data.</text>
</comment>
<dbReference type="AlphaFoldDB" id="A0A812U2Q7"/>
<dbReference type="EMBL" id="CAJNDS010002641">
    <property type="protein sequence ID" value="CAE7554710.1"/>
    <property type="molecule type" value="Genomic_DNA"/>
</dbReference>
<evidence type="ECO:0000313" key="2">
    <source>
        <dbReference type="Proteomes" id="UP000604046"/>
    </source>
</evidence>
<evidence type="ECO:0000313" key="1">
    <source>
        <dbReference type="EMBL" id="CAE7554710.1"/>
    </source>
</evidence>
<gene>
    <name evidence="1" type="ORF">SNAT2548_LOCUS31161</name>
</gene>
<keyword evidence="2" id="KW-1185">Reference proteome</keyword>
<reference evidence="1" key="1">
    <citation type="submission" date="2021-02" db="EMBL/GenBank/DDBJ databases">
        <authorList>
            <person name="Dougan E. K."/>
            <person name="Rhodes N."/>
            <person name="Thang M."/>
            <person name="Chan C."/>
        </authorList>
    </citation>
    <scope>NUCLEOTIDE SEQUENCE</scope>
</reference>
<protein>
    <submittedName>
        <fullName evidence="1">Uncharacterized protein</fullName>
    </submittedName>
</protein>
<accession>A0A812U2Q7</accession>